<evidence type="ECO:0000256" key="1">
    <source>
        <dbReference type="ARBA" id="ARBA00022729"/>
    </source>
</evidence>
<feature type="region of interest" description="Disordered" evidence="3">
    <location>
        <begin position="570"/>
        <end position="603"/>
    </location>
</feature>
<dbReference type="InterPro" id="IPR024968">
    <property type="entry name" value="SlpA_C_lactobacillus"/>
</dbReference>
<dbReference type="PATRIC" id="fig|1293598.4.peg.388"/>
<keyword evidence="2" id="KW-0175">Coiled coil</keyword>
<feature type="domain" description="S-layer protein C-terminal" evidence="4">
    <location>
        <begin position="846"/>
        <end position="890"/>
    </location>
</feature>
<dbReference type="NCBIfam" id="TIGR03715">
    <property type="entry name" value="KxYKxGKxW"/>
    <property type="match status" value="1"/>
</dbReference>
<dbReference type="RefSeq" id="WP_056992689.1">
    <property type="nucleotide sequence ID" value="NZ_JQCE01000020.1"/>
</dbReference>
<accession>A0A0R2MUJ6</accession>
<dbReference type="Proteomes" id="UP000050969">
    <property type="component" value="Unassembled WGS sequence"/>
</dbReference>
<feature type="coiled-coil region" evidence="2">
    <location>
        <begin position="451"/>
        <end position="478"/>
    </location>
</feature>
<organism evidence="5 6">
    <name type="scientific">Lacticaseibacillus saniviri JCM 17471 = DSM 24301</name>
    <dbReference type="NCBI Taxonomy" id="1293598"/>
    <lineage>
        <taxon>Bacteria</taxon>
        <taxon>Bacillati</taxon>
        <taxon>Bacillota</taxon>
        <taxon>Bacilli</taxon>
        <taxon>Lactobacillales</taxon>
        <taxon>Lactobacillaceae</taxon>
        <taxon>Lacticaseibacillus</taxon>
    </lineage>
</organism>
<reference evidence="5 6" key="1">
    <citation type="journal article" date="2015" name="Genome Announc.">
        <title>Expanding the biotechnology potential of lactobacilli through comparative genomics of 213 strains and associated genera.</title>
        <authorList>
            <person name="Sun Z."/>
            <person name="Harris H.M."/>
            <person name="McCann A."/>
            <person name="Guo C."/>
            <person name="Argimon S."/>
            <person name="Zhang W."/>
            <person name="Yang X."/>
            <person name="Jeffery I.B."/>
            <person name="Cooney J.C."/>
            <person name="Kagawa T.F."/>
            <person name="Liu W."/>
            <person name="Song Y."/>
            <person name="Salvetti E."/>
            <person name="Wrobel A."/>
            <person name="Rasinkangas P."/>
            <person name="Parkhill J."/>
            <person name="Rea M.C."/>
            <person name="O'Sullivan O."/>
            <person name="Ritari J."/>
            <person name="Douillard F.P."/>
            <person name="Paul Ross R."/>
            <person name="Yang R."/>
            <person name="Briner A.E."/>
            <person name="Felis G.E."/>
            <person name="de Vos W.M."/>
            <person name="Barrangou R."/>
            <person name="Klaenhammer T.R."/>
            <person name="Caufield P.W."/>
            <person name="Cui Y."/>
            <person name="Zhang H."/>
            <person name="O'Toole P.W."/>
        </authorList>
    </citation>
    <scope>NUCLEOTIDE SEQUENCE [LARGE SCALE GENOMIC DNA]</scope>
    <source>
        <strain evidence="5 6">DSM 24301</strain>
    </source>
</reference>
<name>A0A0R2MUJ6_9LACO</name>
<evidence type="ECO:0000313" key="5">
    <source>
        <dbReference type="EMBL" id="KRO17237.1"/>
    </source>
</evidence>
<sequence length="897" mass="95747">MKLFNLKRQSGAKNTNFRMYKAGRKWVFGSLLTLGLLGGIGMSQILPVSNPIVRAEETAQTKKTLTLEPGNKTQTVVEPGNVTADTAHDYFTLKRTDEDGNASTDDGPVDSQGKIDIVNGETQNGNVVMKNQFDMTHSVNLSGTFNVGPAQDHTAGNKQAPGDVLGIILADVSPDKIASGTPGEGDTRVGLVGLDGNPSTGLFLGWDMFGNLNPIPGQVFVKANQPDDYKGSRALAQLNIFSLDTATKTISAVGNGQNPKDNSIPMDGNFGTGDSRADFLQNTDVNWAFNWTPDKTPAGDGKVHGTLTYSLDYTQAGTEIKGTPSISYSVDLPEAMSIAMHMSTGWAYSTTSVGIDSATFIATSGKLDVNYLNSGTPTAPSDLASTEITGNIGDSYAFDGVDVSPDTADHTFIVPSVPDKIPLYSQDALEHFTKDPQTANVGYISDPTPVQNDLDAAAKEVADRYDELQNKIANAHLTQEQQQSPTFINAKEIADDAASDFKKTIIPGLQAELDRAEEAAQIAVNNGSESDLKAASDAIDEIKAKIKAAQEEADAKIKAAWDDIQKLIDEGNGGNGGNTGNGVGGGTGTNPGDDGNNSGNGNNTNGDVLYNTIATIVQQEGQTAIYDKANGNIIGQRLLVGTDWRAFRQYTDGKGMTWYNLGGDQWIKGTGVILDARLGSYKKLQTVGTVKKDKTATVYSLPGTMGKATGQKLTEFTAWKVFATVVTADGQRWYQVGTNQWVKAADVDLHTIEPFQDVVVIDYAPGYGVNVWSTPLGNQATGQRLQTGSTWKVFAKSTDAYGNVFYNLGGNQWINKAYTKQALSAAGQAIHKNTTTINVPSGQNVKTWTAPGSKVAAATLTKTTKVRVLSIKKLNNVQWYQVGEKQWIEATHTNGVK</sequence>
<keyword evidence="6" id="KW-1185">Reference proteome</keyword>
<dbReference type="AlphaFoldDB" id="A0A0R2MUJ6"/>
<proteinExistence type="predicted"/>
<feature type="compositionally biased region" description="Gly residues" evidence="3">
    <location>
        <begin position="571"/>
        <end position="589"/>
    </location>
</feature>
<evidence type="ECO:0000259" key="4">
    <source>
        <dbReference type="Pfam" id="PF03217"/>
    </source>
</evidence>
<dbReference type="STRING" id="1293598.IV56_GL000357"/>
<dbReference type="Gene3D" id="2.60.120.200">
    <property type="match status" value="1"/>
</dbReference>
<dbReference type="InterPro" id="IPR022263">
    <property type="entry name" value="KxYKxGKxW"/>
</dbReference>
<evidence type="ECO:0000313" key="6">
    <source>
        <dbReference type="Proteomes" id="UP000050969"/>
    </source>
</evidence>
<dbReference type="Pfam" id="PF19258">
    <property type="entry name" value="KxYKxGKxW_sig"/>
    <property type="match status" value="1"/>
</dbReference>
<gene>
    <name evidence="5" type="ORF">IV56_GL000357</name>
</gene>
<feature type="domain" description="S-layer protein C-terminal" evidence="4">
    <location>
        <begin position="693"/>
        <end position="745"/>
    </location>
</feature>
<evidence type="ECO:0000256" key="2">
    <source>
        <dbReference type="SAM" id="Coils"/>
    </source>
</evidence>
<evidence type="ECO:0000256" key="3">
    <source>
        <dbReference type="SAM" id="MobiDB-lite"/>
    </source>
</evidence>
<feature type="coiled-coil region" evidence="2">
    <location>
        <begin position="506"/>
        <end position="559"/>
    </location>
</feature>
<protein>
    <recommendedName>
        <fullName evidence="4">S-layer protein C-terminal domain-containing protein</fullName>
    </recommendedName>
</protein>
<dbReference type="EMBL" id="JQCE01000020">
    <property type="protein sequence ID" value="KRO17237.1"/>
    <property type="molecule type" value="Genomic_DNA"/>
</dbReference>
<comment type="caution">
    <text evidence="5">The sequence shown here is derived from an EMBL/GenBank/DDBJ whole genome shotgun (WGS) entry which is preliminary data.</text>
</comment>
<feature type="compositionally biased region" description="Low complexity" evidence="3">
    <location>
        <begin position="590"/>
        <end position="603"/>
    </location>
</feature>
<keyword evidence="1" id="KW-0732">Signal</keyword>
<dbReference type="Pfam" id="PF03217">
    <property type="entry name" value="SlpA"/>
    <property type="match status" value="2"/>
</dbReference>